<evidence type="ECO:0000256" key="7">
    <source>
        <dbReference type="SAM" id="Phobius"/>
    </source>
</evidence>
<keyword evidence="4" id="KW-0378">Hydrolase</keyword>
<feature type="domain" description="Peptidase M24" evidence="8">
    <location>
        <begin position="226"/>
        <end position="426"/>
    </location>
</feature>
<dbReference type="InterPro" id="IPR036005">
    <property type="entry name" value="Creatinase/aminopeptidase-like"/>
</dbReference>
<dbReference type="KEGG" id="lbc:LACBIDRAFT_325016"/>
<dbReference type="InterPro" id="IPR050659">
    <property type="entry name" value="Peptidase_M24B"/>
</dbReference>
<evidence type="ECO:0000313" key="10">
    <source>
        <dbReference type="Proteomes" id="UP000001194"/>
    </source>
</evidence>
<dbReference type="HOGENOM" id="CLU_017266_2_1_1"/>
<evidence type="ECO:0000256" key="2">
    <source>
        <dbReference type="ARBA" id="ARBA00008766"/>
    </source>
</evidence>
<evidence type="ECO:0000256" key="4">
    <source>
        <dbReference type="ARBA" id="ARBA00022801"/>
    </source>
</evidence>
<dbReference type="OrthoDB" id="9995434at2759"/>
<evidence type="ECO:0000256" key="5">
    <source>
        <dbReference type="ARBA" id="ARBA00023211"/>
    </source>
</evidence>
<reference evidence="9 10" key="1">
    <citation type="journal article" date="2008" name="Nature">
        <title>The genome of Laccaria bicolor provides insights into mycorrhizal symbiosis.</title>
        <authorList>
            <person name="Martin F."/>
            <person name="Aerts A."/>
            <person name="Ahren D."/>
            <person name="Brun A."/>
            <person name="Danchin E.G.J."/>
            <person name="Duchaussoy F."/>
            <person name="Gibon J."/>
            <person name="Kohler A."/>
            <person name="Lindquist E."/>
            <person name="Pereda V."/>
            <person name="Salamov A."/>
            <person name="Shapiro H.J."/>
            <person name="Wuyts J."/>
            <person name="Blaudez D."/>
            <person name="Buee M."/>
            <person name="Brokstein P."/>
            <person name="Canbaeck B."/>
            <person name="Cohen D."/>
            <person name="Courty P.E."/>
            <person name="Coutinho P.M."/>
            <person name="Delaruelle C."/>
            <person name="Detter J.C."/>
            <person name="Deveau A."/>
            <person name="DiFazio S."/>
            <person name="Duplessis S."/>
            <person name="Fraissinet-Tachet L."/>
            <person name="Lucic E."/>
            <person name="Frey-Klett P."/>
            <person name="Fourrey C."/>
            <person name="Feussner I."/>
            <person name="Gay G."/>
            <person name="Grimwood J."/>
            <person name="Hoegger P.J."/>
            <person name="Jain P."/>
            <person name="Kilaru S."/>
            <person name="Labbe J."/>
            <person name="Lin Y.C."/>
            <person name="Legue V."/>
            <person name="Le Tacon F."/>
            <person name="Marmeisse R."/>
            <person name="Melayah D."/>
            <person name="Montanini B."/>
            <person name="Muratet M."/>
            <person name="Nehls U."/>
            <person name="Niculita-Hirzel H."/>
            <person name="Oudot-Le Secq M.P."/>
            <person name="Peter M."/>
            <person name="Quesneville H."/>
            <person name="Rajashekar B."/>
            <person name="Reich M."/>
            <person name="Rouhier N."/>
            <person name="Schmutz J."/>
            <person name="Yin T."/>
            <person name="Chalot M."/>
            <person name="Henrissat B."/>
            <person name="Kuees U."/>
            <person name="Lucas S."/>
            <person name="Van de Peer Y."/>
            <person name="Podila G.K."/>
            <person name="Polle A."/>
            <person name="Pukkila P.J."/>
            <person name="Richardson P.M."/>
            <person name="Rouze P."/>
            <person name="Sanders I.R."/>
            <person name="Stajich J.E."/>
            <person name="Tunlid A."/>
            <person name="Tuskan G."/>
            <person name="Grigoriev I.V."/>
        </authorList>
    </citation>
    <scope>NUCLEOTIDE SEQUENCE [LARGE SCALE GENOMIC DNA]</scope>
    <source>
        <strain evidence="10">S238N-H82 / ATCC MYA-4686</strain>
    </source>
</reference>
<dbReference type="PANTHER" id="PTHR46112:SF2">
    <property type="entry name" value="XAA-PRO AMINOPEPTIDASE P-RELATED"/>
    <property type="match status" value="1"/>
</dbReference>
<keyword evidence="3 6" id="KW-0479">Metal-binding</keyword>
<dbReference type="SUPFAM" id="SSF55920">
    <property type="entry name" value="Creatinase/aminopeptidase"/>
    <property type="match status" value="1"/>
</dbReference>
<evidence type="ECO:0000259" key="8">
    <source>
        <dbReference type="Pfam" id="PF00557"/>
    </source>
</evidence>
<evidence type="ECO:0000256" key="3">
    <source>
        <dbReference type="ARBA" id="ARBA00022723"/>
    </source>
</evidence>
<dbReference type="GeneID" id="6073952"/>
<dbReference type="STRING" id="486041.B0D3T1"/>
<name>B0D3T1_LACBS</name>
<dbReference type="GO" id="GO:0016787">
    <property type="term" value="F:hydrolase activity"/>
    <property type="evidence" value="ECO:0007669"/>
    <property type="project" value="UniProtKB-KW"/>
</dbReference>
<dbReference type="InterPro" id="IPR001131">
    <property type="entry name" value="Peptidase_M24B_aminopep-P_CS"/>
</dbReference>
<comment type="similarity">
    <text evidence="2 6">Belongs to the peptidase M24B family.</text>
</comment>
<dbReference type="AlphaFoldDB" id="B0D3T1"/>
<evidence type="ECO:0000256" key="6">
    <source>
        <dbReference type="RuleBase" id="RU000590"/>
    </source>
</evidence>
<comment type="cofactor">
    <cofactor evidence="1">
        <name>Mn(2+)</name>
        <dbReference type="ChEBI" id="CHEBI:29035"/>
    </cofactor>
</comment>
<dbReference type="Proteomes" id="UP000001194">
    <property type="component" value="Unassembled WGS sequence"/>
</dbReference>
<dbReference type="EMBL" id="DS547096">
    <property type="protein sequence ID" value="EDR10981.1"/>
    <property type="molecule type" value="Genomic_DNA"/>
</dbReference>
<keyword evidence="7" id="KW-0472">Membrane</keyword>
<keyword evidence="7" id="KW-1133">Transmembrane helix</keyword>
<accession>B0D3T1</accession>
<dbReference type="GO" id="GO:0046872">
    <property type="term" value="F:metal ion binding"/>
    <property type="evidence" value="ECO:0007669"/>
    <property type="project" value="UniProtKB-KW"/>
</dbReference>
<proteinExistence type="inferred from homology"/>
<dbReference type="Gene3D" id="3.40.350.10">
    <property type="entry name" value="Creatinase/prolidase N-terminal domain"/>
    <property type="match status" value="1"/>
</dbReference>
<dbReference type="PANTHER" id="PTHR46112">
    <property type="entry name" value="AMINOPEPTIDASE"/>
    <property type="match status" value="1"/>
</dbReference>
<keyword evidence="10" id="KW-1185">Reference proteome</keyword>
<evidence type="ECO:0000313" key="9">
    <source>
        <dbReference type="EMBL" id="EDR10981.1"/>
    </source>
</evidence>
<keyword evidence="7" id="KW-0812">Transmembrane</keyword>
<dbReference type="InParanoid" id="B0D3T1"/>
<protein>
    <submittedName>
        <fullName evidence="9">Predicted protein</fullName>
    </submittedName>
</protein>
<dbReference type="RefSeq" id="XP_001878282.1">
    <property type="nucleotide sequence ID" value="XM_001878247.1"/>
</dbReference>
<organism evidence="10">
    <name type="scientific">Laccaria bicolor (strain S238N-H82 / ATCC MYA-4686)</name>
    <name type="common">Bicoloured deceiver</name>
    <name type="synonym">Laccaria laccata var. bicolor</name>
    <dbReference type="NCBI Taxonomy" id="486041"/>
    <lineage>
        <taxon>Eukaryota</taxon>
        <taxon>Fungi</taxon>
        <taxon>Dikarya</taxon>
        <taxon>Basidiomycota</taxon>
        <taxon>Agaricomycotina</taxon>
        <taxon>Agaricomycetes</taxon>
        <taxon>Agaricomycetidae</taxon>
        <taxon>Agaricales</taxon>
        <taxon>Agaricineae</taxon>
        <taxon>Hydnangiaceae</taxon>
        <taxon>Laccaria</taxon>
    </lineage>
</organism>
<keyword evidence="5" id="KW-0464">Manganese</keyword>
<dbReference type="PROSITE" id="PS00491">
    <property type="entry name" value="PROLINE_PEPTIDASE"/>
    <property type="match status" value="1"/>
</dbReference>
<dbReference type="InterPro" id="IPR029149">
    <property type="entry name" value="Creatin/AminoP/Spt16_N"/>
</dbReference>
<dbReference type="Gene3D" id="3.90.230.10">
    <property type="entry name" value="Creatinase/methionine aminopeptidase superfamily"/>
    <property type="match status" value="1"/>
</dbReference>
<gene>
    <name evidence="9" type="ORF">LACBIDRAFT_325016</name>
</gene>
<dbReference type="Pfam" id="PF00557">
    <property type="entry name" value="Peptidase_M24"/>
    <property type="match status" value="1"/>
</dbReference>
<feature type="transmembrane region" description="Helical" evidence="7">
    <location>
        <begin position="15"/>
        <end position="35"/>
    </location>
</feature>
<sequence>MDPEKAGFKLNQTTYALSIVSRAAILFIVTCIAVANSPFFRFKIRPYPNTVVHPHCESISPISQEEYQVRQATLAHTLYALNASAYVAEPGAITQYFANFSTSDWKLSERPLLLIIRPITSLSTTDIQAQVTILTPKFESTRARGLPVPRPSSFKVKYVEWAEEANPYAVALSALSITGTIYVDDSIRTFIVDGLKNASTGPHSVQSAPLEIRRLRERKSKAEIEILKCANEATLLAIREVHNSLHVGIRESQARDMMAASLSAAGLKSGGCLTLFGENAALPHGSGTDRSLSENEFALFDCTASLHGYFSDVTRTVALPSSNILDEHLEVWYHVHTAQKVAMRAAKAGVVTHEVDDAARTFLSAVGYGRFFTHRLGHGIGLEVHEQPYLHGGSNDVIVTGHTFSNEPGVYIEHKLGVRLEDCFFIDADGNAKYLTEGVGGQSTTPWLP</sequence>
<evidence type="ECO:0000256" key="1">
    <source>
        <dbReference type="ARBA" id="ARBA00001936"/>
    </source>
</evidence>
<dbReference type="InterPro" id="IPR000994">
    <property type="entry name" value="Pept_M24"/>
</dbReference>